<dbReference type="SUPFAM" id="SSF50182">
    <property type="entry name" value="Sm-like ribonucleoproteins"/>
    <property type="match status" value="1"/>
</dbReference>
<dbReference type="EMBL" id="BAAAFN010000004">
    <property type="protein sequence ID" value="GAA0216471.1"/>
    <property type="molecule type" value="Genomic_DNA"/>
</dbReference>
<dbReference type="PANTHER" id="PTHR43634:SF2">
    <property type="entry name" value="LOW CONDUCTANCE MECHANOSENSITIVE CHANNEL YNAI"/>
    <property type="match status" value="1"/>
</dbReference>
<keyword evidence="6 8" id="KW-0472">Membrane</keyword>
<evidence type="ECO:0000259" key="9">
    <source>
        <dbReference type="Pfam" id="PF00924"/>
    </source>
</evidence>
<dbReference type="Proteomes" id="UP001501176">
    <property type="component" value="Unassembled WGS sequence"/>
</dbReference>
<feature type="compositionally biased region" description="Low complexity" evidence="7">
    <location>
        <begin position="339"/>
        <end position="349"/>
    </location>
</feature>
<dbReference type="InterPro" id="IPR023408">
    <property type="entry name" value="MscS_beta-dom_sf"/>
</dbReference>
<feature type="domain" description="Mechanosensitive ion channel transmembrane helices 2/3" evidence="11">
    <location>
        <begin position="118"/>
        <end position="159"/>
    </location>
</feature>
<comment type="similarity">
    <text evidence="2">Belongs to the MscS (TC 1.A.23) family.</text>
</comment>
<dbReference type="InterPro" id="IPR006685">
    <property type="entry name" value="MscS_channel_2nd"/>
</dbReference>
<dbReference type="Pfam" id="PF21088">
    <property type="entry name" value="MS_channel_1st"/>
    <property type="match status" value="1"/>
</dbReference>
<dbReference type="Gene3D" id="3.30.70.100">
    <property type="match status" value="1"/>
</dbReference>
<dbReference type="InterPro" id="IPR045042">
    <property type="entry name" value="YnaI-like"/>
</dbReference>
<dbReference type="SUPFAM" id="SSF82689">
    <property type="entry name" value="Mechanosensitive channel protein MscS (YggB), C-terminal domain"/>
    <property type="match status" value="1"/>
</dbReference>
<keyword evidence="5 8" id="KW-1133">Transmembrane helix</keyword>
<organism evidence="12 13">
    <name type="scientific">Castellaniella daejeonensis</name>
    <dbReference type="NCBI Taxonomy" id="659013"/>
    <lineage>
        <taxon>Bacteria</taxon>
        <taxon>Pseudomonadati</taxon>
        <taxon>Pseudomonadota</taxon>
        <taxon>Betaproteobacteria</taxon>
        <taxon>Burkholderiales</taxon>
        <taxon>Alcaligenaceae</taxon>
        <taxon>Castellaniella</taxon>
    </lineage>
</organism>
<gene>
    <name evidence="12" type="ORF">GCM10009125_01800</name>
</gene>
<reference evidence="12 13" key="1">
    <citation type="journal article" date="2019" name="Int. J. Syst. Evol. Microbiol.">
        <title>The Global Catalogue of Microorganisms (GCM) 10K type strain sequencing project: providing services to taxonomists for standard genome sequencing and annotation.</title>
        <authorList>
            <consortium name="The Broad Institute Genomics Platform"/>
            <consortium name="The Broad Institute Genome Sequencing Center for Infectious Disease"/>
            <person name="Wu L."/>
            <person name="Ma J."/>
        </authorList>
    </citation>
    <scope>NUCLEOTIDE SEQUENCE [LARGE SCALE GENOMIC DNA]</scope>
    <source>
        <strain evidence="12 13">JCM 16240</strain>
    </source>
</reference>
<feature type="transmembrane region" description="Helical" evidence="8">
    <location>
        <begin position="124"/>
        <end position="146"/>
    </location>
</feature>
<feature type="compositionally biased region" description="Pro residues" evidence="7">
    <location>
        <begin position="350"/>
        <end position="361"/>
    </location>
</feature>
<evidence type="ECO:0000313" key="12">
    <source>
        <dbReference type="EMBL" id="GAA0216471.1"/>
    </source>
</evidence>
<dbReference type="Pfam" id="PF21082">
    <property type="entry name" value="MS_channel_3rd"/>
    <property type="match status" value="1"/>
</dbReference>
<dbReference type="InterPro" id="IPR049142">
    <property type="entry name" value="MS_channel_1st"/>
</dbReference>
<feature type="transmembrane region" description="Helical" evidence="8">
    <location>
        <begin position="23"/>
        <end position="45"/>
    </location>
</feature>
<name>A0ABN0TAB1_9BURK</name>
<evidence type="ECO:0000256" key="2">
    <source>
        <dbReference type="ARBA" id="ARBA00008017"/>
    </source>
</evidence>
<feature type="transmembrane region" description="Helical" evidence="8">
    <location>
        <begin position="152"/>
        <end position="173"/>
    </location>
</feature>
<dbReference type="InterPro" id="IPR049278">
    <property type="entry name" value="MS_channel_C"/>
</dbReference>
<evidence type="ECO:0000259" key="11">
    <source>
        <dbReference type="Pfam" id="PF21088"/>
    </source>
</evidence>
<dbReference type="PANTHER" id="PTHR43634">
    <property type="entry name" value="OW CONDUCTANCE MECHANOSENSITIVE CHANNEL"/>
    <property type="match status" value="1"/>
</dbReference>
<dbReference type="Gene3D" id="1.10.287.1260">
    <property type="match status" value="1"/>
</dbReference>
<dbReference type="InterPro" id="IPR011066">
    <property type="entry name" value="MscS_channel_C_sf"/>
</dbReference>
<feature type="domain" description="Mechanosensitive ion channel MscS" evidence="9">
    <location>
        <begin position="161"/>
        <end position="229"/>
    </location>
</feature>
<evidence type="ECO:0000256" key="6">
    <source>
        <dbReference type="ARBA" id="ARBA00023136"/>
    </source>
</evidence>
<evidence type="ECO:0000256" key="7">
    <source>
        <dbReference type="SAM" id="MobiDB-lite"/>
    </source>
</evidence>
<comment type="caution">
    <text evidence="12">The sequence shown here is derived from an EMBL/GenBank/DDBJ whole genome shotgun (WGS) entry which is preliminary data.</text>
</comment>
<evidence type="ECO:0000256" key="4">
    <source>
        <dbReference type="ARBA" id="ARBA00022692"/>
    </source>
</evidence>
<dbReference type="InterPro" id="IPR011014">
    <property type="entry name" value="MscS_channel_TM-2"/>
</dbReference>
<evidence type="ECO:0000313" key="13">
    <source>
        <dbReference type="Proteomes" id="UP001501176"/>
    </source>
</evidence>
<proteinExistence type="inferred from homology"/>
<comment type="subcellular location">
    <subcellularLocation>
        <location evidence="1">Cell membrane</location>
        <topology evidence="1">Multi-pass membrane protein</topology>
    </subcellularLocation>
</comment>
<evidence type="ECO:0000256" key="3">
    <source>
        <dbReference type="ARBA" id="ARBA00022475"/>
    </source>
</evidence>
<feature type="domain" description="Mechanosensitive ion channel MscS C-terminal" evidence="10">
    <location>
        <begin position="239"/>
        <end position="320"/>
    </location>
</feature>
<sequence length="361" mass="38805">MAGAAVRFVLDRLARRLHPVRHAWGHGLLAGASVPAQMLVWVLGISMAGQILLSQSDQAFAKDSLLAHGLGPIRDVGVILVVMWLLLRAVNRIQDNLLLRAREHGRELDPTAADAIGKLTKASIVITAILMMMQALGFSIAGLLAFGGMGGIAVGFAAQSLVANLLGGLTIFASRPFKVGEYIIIPGTELMGGVEHIGWRATRLIGFDCKPFYVPNAMFNTQPVINHTRMTSRRIMEDIHIRYADIDAVPAIVADVRAMLRAHPGVKHDFFAFNFSSCGTFSLKLSLYAFTVSTDYNDYMDTQEDVLLKIADIIRSHGARMTGPASTVEMPQLRAPAHPAGGPETGGTLPPMPPPLPSAGS</sequence>
<accession>A0ABN0TAB1</accession>
<evidence type="ECO:0000259" key="10">
    <source>
        <dbReference type="Pfam" id="PF21082"/>
    </source>
</evidence>
<keyword evidence="4 8" id="KW-0812">Transmembrane</keyword>
<dbReference type="Gene3D" id="2.30.30.60">
    <property type="match status" value="1"/>
</dbReference>
<keyword evidence="13" id="KW-1185">Reference proteome</keyword>
<feature type="transmembrane region" description="Helical" evidence="8">
    <location>
        <begin position="65"/>
        <end position="87"/>
    </location>
</feature>
<evidence type="ECO:0000256" key="5">
    <source>
        <dbReference type="ARBA" id="ARBA00022989"/>
    </source>
</evidence>
<feature type="region of interest" description="Disordered" evidence="7">
    <location>
        <begin position="334"/>
        <end position="361"/>
    </location>
</feature>
<evidence type="ECO:0000256" key="1">
    <source>
        <dbReference type="ARBA" id="ARBA00004651"/>
    </source>
</evidence>
<dbReference type="Pfam" id="PF00924">
    <property type="entry name" value="MS_channel_2nd"/>
    <property type="match status" value="1"/>
</dbReference>
<keyword evidence="3" id="KW-1003">Cell membrane</keyword>
<dbReference type="SUPFAM" id="SSF82861">
    <property type="entry name" value="Mechanosensitive channel protein MscS (YggB), transmembrane region"/>
    <property type="match status" value="1"/>
</dbReference>
<dbReference type="InterPro" id="IPR010920">
    <property type="entry name" value="LSM_dom_sf"/>
</dbReference>
<evidence type="ECO:0000256" key="8">
    <source>
        <dbReference type="SAM" id="Phobius"/>
    </source>
</evidence>
<protein>
    <submittedName>
        <fullName evidence="12">Mechanosensitive ion channel family protein</fullName>
    </submittedName>
</protein>